<keyword evidence="1" id="KW-0472">Membrane</keyword>
<proteinExistence type="predicted"/>
<dbReference type="EMBL" id="FUXK01000002">
    <property type="protein sequence ID" value="SJZ47508.1"/>
    <property type="molecule type" value="Genomic_DNA"/>
</dbReference>
<keyword evidence="1" id="KW-1133">Transmembrane helix</keyword>
<evidence type="ECO:0000256" key="1">
    <source>
        <dbReference type="SAM" id="Phobius"/>
    </source>
</evidence>
<gene>
    <name evidence="2" type="ORF">SAMN02745202_00232</name>
</gene>
<reference evidence="2 3" key="1">
    <citation type="submission" date="2017-02" db="EMBL/GenBank/DDBJ databases">
        <authorList>
            <person name="Peterson S.W."/>
        </authorList>
    </citation>
    <scope>NUCLEOTIDE SEQUENCE [LARGE SCALE GENOMIC DNA]</scope>
    <source>
        <strain evidence="2 3">ATCC 43324</strain>
    </source>
</reference>
<dbReference type="Pfam" id="PF07332">
    <property type="entry name" value="Phage_holin_3_6"/>
    <property type="match status" value="1"/>
</dbReference>
<feature type="transmembrane region" description="Helical" evidence="1">
    <location>
        <begin position="37"/>
        <end position="70"/>
    </location>
</feature>
<dbReference type="RefSeq" id="WP_025070304.1">
    <property type="nucleotide sequence ID" value="NZ_CAJPPD010000024.1"/>
</dbReference>
<evidence type="ECO:0000313" key="2">
    <source>
        <dbReference type="EMBL" id="SJZ47508.1"/>
    </source>
</evidence>
<dbReference type="AlphaFoldDB" id="A0A1T4KYT4"/>
<organism evidence="2 3">
    <name type="scientific">Segatella oulorum</name>
    <dbReference type="NCBI Taxonomy" id="28136"/>
    <lineage>
        <taxon>Bacteria</taxon>
        <taxon>Pseudomonadati</taxon>
        <taxon>Bacteroidota</taxon>
        <taxon>Bacteroidia</taxon>
        <taxon>Bacteroidales</taxon>
        <taxon>Prevotellaceae</taxon>
        <taxon>Segatella</taxon>
    </lineage>
</organism>
<evidence type="ECO:0000313" key="3">
    <source>
        <dbReference type="Proteomes" id="UP000190065"/>
    </source>
</evidence>
<dbReference type="Proteomes" id="UP000190065">
    <property type="component" value="Unassembled WGS sequence"/>
</dbReference>
<keyword evidence="1" id="KW-0812">Transmembrane</keyword>
<sequence length="118" mass="13161">MFSNDRNIETIGQLIESLKHYIGLQQQFLKLDVVDKIVQLITAITIGAIIAVLLMLACIYVSFAAAYALSPIVGNVLAFSIVGGGYLLLLLICFIFRHQWIEKPLVRFLANLLLNKKV</sequence>
<accession>A0A1T4KYT4</accession>
<feature type="transmembrane region" description="Helical" evidence="1">
    <location>
        <begin position="76"/>
        <end position="96"/>
    </location>
</feature>
<protein>
    <submittedName>
        <fullName evidence="2">Putative Holin-X, holin superfamily III</fullName>
    </submittedName>
</protein>
<dbReference type="STRING" id="28136.SAMN02745202_00232"/>
<dbReference type="InterPro" id="IPR009937">
    <property type="entry name" value="Phage_holin_3_6"/>
</dbReference>
<name>A0A1T4KYT4_9BACT</name>